<organism evidence="1 2">
    <name type="scientific">Pseudoneobacillus rhizosphaerae</name>
    <dbReference type="NCBI Taxonomy" id="2880968"/>
    <lineage>
        <taxon>Bacteria</taxon>
        <taxon>Bacillati</taxon>
        <taxon>Bacillota</taxon>
        <taxon>Bacilli</taxon>
        <taxon>Bacillales</taxon>
        <taxon>Bacillaceae</taxon>
        <taxon>Pseudoneobacillus</taxon>
    </lineage>
</organism>
<dbReference type="RefSeq" id="WP_230495297.1">
    <property type="nucleotide sequence ID" value="NZ_CAKJTG010000003.1"/>
</dbReference>
<reference evidence="1" key="1">
    <citation type="submission" date="2021-10" db="EMBL/GenBank/DDBJ databases">
        <authorList>
            <person name="Criscuolo A."/>
        </authorList>
    </citation>
    <scope>NUCLEOTIDE SEQUENCE</scope>
    <source>
        <strain evidence="1">CIP111885</strain>
    </source>
</reference>
<evidence type="ECO:0000313" key="1">
    <source>
        <dbReference type="EMBL" id="CAG9607029.1"/>
    </source>
</evidence>
<evidence type="ECO:0008006" key="3">
    <source>
        <dbReference type="Google" id="ProtNLM"/>
    </source>
</evidence>
<protein>
    <recommendedName>
        <fullName evidence="3">Aminoglycoside phosphotransferase domain-containing protein</fullName>
    </recommendedName>
</protein>
<dbReference type="EMBL" id="CAKJTG010000003">
    <property type="protein sequence ID" value="CAG9607029.1"/>
    <property type="molecule type" value="Genomic_DNA"/>
</dbReference>
<dbReference type="InterPro" id="IPR011009">
    <property type="entry name" value="Kinase-like_dom_sf"/>
</dbReference>
<gene>
    <name evidence="1" type="ORF">NEOCIP111885_00717</name>
</gene>
<dbReference type="SUPFAM" id="SSF56112">
    <property type="entry name" value="Protein kinase-like (PK-like)"/>
    <property type="match status" value="1"/>
</dbReference>
<keyword evidence="2" id="KW-1185">Reference proteome</keyword>
<dbReference type="AlphaFoldDB" id="A0A9C7G6N9"/>
<proteinExistence type="predicted"/>
<accession>A0A9C7G6N9</accession>
<comment type="caution">
    <text evidence="1">The sequence shown here is derived from an EMBL/GenBank/DDBJ whole genome shotgun (WGS) entry which is preliminary data.</text>
</comment>
<evidence type="ECO:0000313" key="2">
    <source>
        <dbReference type="Proteomes" id="UP000789845"/>
    </source>
</evidence>
<dbReference type="Proteomes" id="UP000789845">
    <property type="component" value="Unassembled WGS sequence"/>
</dbReference>
<name>A0A9C7G6N9_9BACI</name>
<dbReference type="Gene3D" id="3.90.1200.10">
    <property type="match status" value="1"/>
</dbReference>
<sequence length="291" mass="33843">MEKIMEIINSLIHQGLFEKDDIEVKGLKSGTTNGILYTLFINKMPVYVIKIDQPKVITSTEEFLLAYKDVKLLPDVLYTDSNKEFIVYSYISGETHFNRGSKIEWMTILIDQLFNIYQKVNQSSSWGRVNGIQRKTWSDFNQSSLEYAQENIGDFFSAEEHKRVELLVNKLNTHTDEEEKYYLHGDAGVHNFVYMNNQLRGVIDPSPLIGPKIYDFTYAFCSSPDSLNLTTLLSLFTLLTVDVSFTEERLVDEVLFQLYTRIGVCIKVHPHDLSEYMEAWKEWRKYLPSLP</sequence>